<evidence type="ECO:0008006" key="3">
    <source>
        <dbReference type="Google" id="ProtNLM"/>
    </source>
</evidence>
<sequence>MPRPHGFACATDGDGTVRITHHDRAAATLRGPRAARFLSEVAAGDPQLVMARWTGNYRRGTERTAREHPRNRR</sequence>
<reference evidence="2" key="1">
    <citation type="journal article" date="2019" name="Int. J. Syst. Evol. Microbiol.">
        <title>The Global Catalogue of Microorganisms (GCM) 10K type strain sequencing project: providing services to taxonomists for standard genome sequencing and annotation.</title>
        <authorList>
            <consortium name="The Broad Institute Genomics Platform"/>
            <consortium name="The Broad Institute Genome Sequencing Center for Infectious Disease"/>
            <person name="Wu L."/>
            <person name="Ma J."/>
        </authorList>
    </citation>
    <scope>NUCLEOTIDE SEQUENCE [LARGE SCALE GENOMIC DNA]</scope>
    <source>
        <strain evidence="2">PCU 347</strain>
    </source>
</reference>
<keyword evidence="2" id="KW-1185">Reference proteome</keyword>
<protein>
    <recommendedName>
        <fullName evidence="3">Hydrophilic protein</fullName>
    </recommendedName>
</protein>
<organism evidence="1 2">
    <name type="scientific">Streptomyces andamanensis</name>
    <dbReference type="NCBI Taxonomy" id="1565035"/>
    <lineage>
        <taxon>Bacteria</taxon>
        <taxon>Bacillati</taxon>
        <taxon>Actinomycetota</taxon>
        <taxon>Actinomycetes</taxon>
        <taxon>Kitasatosporales</taxon>
        <taxon>Streptomycetaceae</taxon>
        <taxon>Streptomyces</taxon>
    </lineage>
</organism>
<dbReference type="Proteomes" id="UP001595824">
    <property type="component" value="Unassembled WGS sequence"/>
</dbReference>
<evidence type="ECO:0000313" key="2">
    <source>
        <dbReference type="Proteomes" id="UP001595824"/>
    </source>
</evidence>
<gene>
    <name evidence="1" type="ORF">ACFPC0_32435</name>
</gene>
<evidence type="ECO:0000313" key="1">
    <source>
        <dbReference type="EMBL" id="MFC4332397.1"/>
    </source>
</evidence>
<name>A0ABV8TP52_9ACTN</name>
<dbReference type="EMBL" id="JBHSDP010000027">
    <property type="protein sequence ID" value="MFC4332397.1"/>
    <property type="molecule type" value="Genomic_DNA"/>
</dbReference>
<proteinExistence type="predicted"/>
<accession>A0ABV8TP52</accession>
<dbReference type="RefSeq" id="WP_381743862.1">
    <property type="nucleotide sequence ID" value="NZ_JBHSDP010000027.1"/>
</dbReference>
<comment type="caution">
    <text evidence="1">The sequence shown here is derived from an EMBL/GenBank/DDBJ whole genome shotgun (WGS) entry which is preliminary data.</text>
</comment>